<evidence type="ECO:0000256" key="2">
    <source>
        <dbReference type="SAM" id="Phobius"/>
    </source>
</evidence>
<gene>
    <name evidence="3" type="ORF">LzC2_18250</name>
</gene>
<protein>
    <submittedName>
        <fullName evidence="3">Uncharacterized protein</fullName>
    </submittedName>
</protein>
<sequence length="237" mass="25583">MTTPHAPAGPPLGFPPLPAGTRIRVHRAELHPTPILKATVEPLEADGRRGCLAVWLLGAGAAEVLALITLWSAFVQFGAPGFRKLLAGSACSAVPLLAIVASIWSTWRLMFRARLRAMPGEIQATREWIGNPAPHRSDASRTLLLAEGDLVPAEPPRAWTIGAPPALRARVAGRTVTLTPEVTELDRNWLIEALAAVGAADRFRPIHTGIVRREPTMKMWHESDRPADADKQPTISA</sequence>
<name>A0ABX1VCS2_9PLAN</name>
<feature type="transmembrane region" description="Helical" evidence="2">
    <location>
        <begin position="52"/>
        <end position="74"/>
    </location>
</feature>
<evidence type="ECO:0000313" key="4">
    <source>
        <dbReference type="Proteomes" id="UP000609651"/>
    </source>
</evidence>
<reference evidence="3 4" key="1">
    <citation type="journal article" date="2020" name="Syst. Appl. Microbiol.">
        <title>Alienimonas chondri sp. nov., a novel planctomycete isolated from the biofilm of the red alga Chondrus crispus.</title>
        <authorList>
            <person name="Vitorino I."/>
            <person name="Albuquerque L."/>
            <person name="Wiegand S."/>
            <person name="Kallscheuer N."/>
            <person name="da Costa M.S."/>
            <person name="Lobo-da-Cunha A."/>
            <person name="Jogler C."/>
            <person name="Lage O.M."/>
        </authorList>
    </citation>
    <scope>NUCLEOTIDE SEQUENCE [LARGE SCALE GENOMIC DNA]</scope>
    <source>
        <strain evidence="3 4">LzC2</strain>
    </source>
</reference>
<feature type="compositionally biased region" description="Basic and acidic residues" evidence="1">
    <location>
        <begin position="218"/>
        <end position="231"/>
    </location>
</feature>
<dbReference type="Proteomes" id="UP000609651">
    <property type="component" value="Unassembled WGS sequence"/>
</dbReference>
<feature type="transmembrane region" description="Helical" evidence="2">
    <location>
        <begin position="86"/>
        <end position="107"/>
    </location>
</feature>
<keyword evidence="2" id="KW-1133">Transmembrane helix</keyword>
<accession>A0ABX1VCS2</accession>
<keyword evidence="2" id="KW-0472">Membrane</keyword>
<dbReference type="EMBL" id="WTPX01000048">
    <property type="protein sequence ID" value="NNJ25751.1"/>
    <property type="molecule type" value="Genomic_DNA"/>
</dbReference>
<evidence type="ECO:0000313" key="3">
    <source>
        <dbReference type="EMBL" id="NNJ25751.1"/>
    </source>
</evidence>
<evidence type="ECO:0000256" key="1">
    <source>
        <dbReference type="SAM" id="MobiDB-lite"/>
    </source>
</evidence>
<comment type="caution">
    <text evidence="3">The sequence shown here is derived from an EMBL/GenBank/DDBJ whole genome shotgun (WGS) entry which is preliminary data.</text>
</comment>
<keyword evidence="2" id="KW-0812">Transmembrane</keyword>
<organism evidence="3 4">
    <name type="scientific">Alienimonas chondri</name>
    <dbReference type="NCBI Taxonomy" id="2681879"/>
    <lineage>
        <taxon>Bacteria</taxon>
        <taxon>Pseudomonadati</taxon>
        <taxon>Planctomycetota</taxon>
        <taxon>Planctomycetia</taxon>
        <taxon>Planctomycetales</taxon>
        <taxon>Planctomycetaceae</taxon>
        <taxon>Alienimonas</taxon>
    </lineage>
</organism>
<keyword evidence="4" id="KW-1185">Reference proteome</keyword>
<feature type="region of interest" description="Disordered" evidence="1">
    <location>
        <begin position="218"/>
        <end position="237"/>
    </location>
</feature>
<proteinExistence type="predicted"/>
<dbReference type="RefSeq" id="WP_171186074.1">
    <property type="nucleotide sequence ID" value="NZ_WTPX01000048.1"/>
</dbReference>